<protein>
    <submittedName>
        <fullName evidence="2">Putative beta-barrel porin-2, OmpL-like. bbp2</fullName>
    </submittedName>
</protein>
<keyword evidence="3" id="KW-1185">Reference proteome</keyword>
<organism evidence="2 3">
    <name type="scientific">Duganella sacchari</name>
    <dbReference type="NCBI Taxonomy" id="551987"/>
    <lineage>
        <taxon>Bacteria</taxon>
        <taxon>Pseudomonadati</taxon>
        <taxon>Pseudomonadota</taxon>
        <taxon>Betaproteobacteria</taxon>
        <taxon>Burkholderiales</taxon>
        <taxon>Oxalobacteraceae</taxon>
        <taxon>Telluria group</taxon>
        <taxon>Duganella</taxon>
    </lineage>
</organism>
<dbReference type="Proteomes" id="UP000184339">
    <property type="component" value="Unassembled WGS sequence"/>
</dbReference>
<feature type="signal peptide" evidence="1">
    <location>
        <begin position="1"/>
        <end position="22"/>
    </location>
</feature>
<feature type="chain" id="PRO_5013223838" evidence="1">
    <location>
        <begin position="23"/>
        <end position="430"/>
    </location>
</feature>
<evidence type="ECO:0000313" key="3">
    <source>
        <dbReference type="Proteomes" id="UP000184339"/>
    </source>
</evidence>
<dbReference type="EMBL" id="FRCX01000017">
    <property type="protein sequence ID" value="SHN43524.1"/>
    <property type="molecule type" value="Genomic_DNA"/>
</dbReference>
<dbReference type="AlphaFoldDB" id="A0A1M7RB69"/>
<accession>A0A1M7RB69</accession>
<dbReference type="Pfam" id="PF07642">
    <property type="entry name" value="BBP2"/>
    <property type="match status" value="1"/>
</dbReference>
<keyword evidence="1" id="KW-0732">Signal</keyword>
<dbReference type="STRING" id="551987.SAMN05192549_11750"/>
<sequence length="430" mass="47207">MNKTTKLTSIPLLMIFIGAASAQSQSTDSVKPESAPAAPAWPVSGIWMPPDAKDAGVLTGASWLSGVKVRGWIDGYYVNNRNRPDRATVDVNQGASAVKGANVSIEGRTFDIQRNRPSLSLAEIEIEKIPALGGFGFKLDLAAGETQSTIANTIRGAIGPTASQSTIVGPGKNIQHASISYLAPIGSGLRIDVGKLVTHIGAETIETAKNWNYSHAFFYTYAIPFQDTGMRLNYAWSDTLYTELYVVQGWNVTRDNNSGKTWGPSVGWIPAPWLSIVANYLEGPEQNDNTANRRKLFDTQLTVGPFFDRLTFMLNYDQAKEARVPPANSSDARWSGTTLYAKYKINDTFEPTVRIEDYRDPDGFTTGLAQTIRGYTLTWNTKVAVAPTTLIMLRPEVRYDRSNADFFTNGNRFRSGRSQLTYGIGATLIF</sequence>
<dbReference type="RefSeq" id="WP_072789663.1">
    <property type="nucleotide sequence ID" value="NZ_FRCX01000017.1"/>
</dbReference>
<gene>
    <name evidence="2" type="ORF">SAMN05192549_11750</name>
</gene>
<evidence type="ECO:0000256" key="1">
    <source>
        <dbReference type="SAM" id="SignalP"/>
    </source>
</evidence>
<evidence type="ECO:0000313" key="2">
    <source>
        <dbReference type="EMBL" id="SHN43524.1"/>
    </source>
</evidence>
<reference evidence="3" key="1">
    <citation type="submission" date="2016-11" db="EMBL/GenBank/DDBJ databases">
        <authorList>
            <person name="Varghese N."/>
            <person name="Submissions S."/>
        </authorList>
    </citation>
    <scope>NUCLEOTIDE SEQUENCE [LARGE SCALE GENOMIC DNA]</scope>
    <source>
        <strain evidence="3">Sac-22</strain>
    </source>
</reference>
<dbReference type="InterPro" id="IPR011486">
    <property type="entry name" value="BBP2"/>
</dbReference>
<name>A0A1M7RB69_9BURK</name>
<proteinExistence type="predicted"/>